<dbReference type="GO" id="GO:0016887">
    <property type="term" value="F:ATP hydrolysis activity"/>
    <property type="evidence" value="ECO:0007669"/>
    <property type="project" value="InterPro"/>
</dbReference>
<dbReference type="GO" id="GO:0005524">
    <property type="term" value="F:ATP binding"/>
    <property type="evidence" value="ECO:0007669"/>
    <property type="project" value="UniProtKB-KW"/>
</dbReference>
<dbReference type="PROSITE" id="PS50893">
    <property type="entry name" value="ABC_TRANSPORTER_2"/>
    <property type="match status" value="2"/>
</dbReference>
<evidence type="ECO:0000256" key="8">
    <source>
        <dbReference type="ARBA" id="ARBA00023136"/>
    </source>
</evidence>
<keyword evidence="7" id="KW-1278">Translocase</keyword>
<dbReference type="Pfam" id="PF00005">
    <property type="entry name" value="ABC_tran"/>
    <property type="match status" value="2"/>
</dbReference>
<keyword evidence="3" id="KW-0813">Transport</keyword>
<gene>
    <name evidence="10" type="ORF">H1Q58_08775</name>
</gene>
<dbReference type="InterPro" id="IPR003439">
    <property type="entry name" value="ABC_transporter-like_ATP-bd"/>
</dbReference>
<keyword evidence="6 10" id="KW-0067">ATP-binding</keyword>
<dbReference type="InterPro" id="IPR017871">
    <property type="entry name" value="ABC_transporter-like_CS"/>
</dbReference>
<accession>A0A7D7RCZ1</accession>
<name>A0A7D7RCZ1_PLAMR</name>
<evidence type="ECO:0000256" key="6">
    <source>
        <dbReference type="ARBA" id="ARBA00022840"/>
    </source>
</evidence>
<dbReference type="SMART" id="SM00382">
    <property type="entry name" value="AAA"/>
    <property type="match status" value="2"/>
</dbReference>
<comment type="subcellular location">
    <subcellularLocation>
        <location evidence="1">Cell membrane</location>
        <topology evidence="1">Peripheral membrane protein</topology>
    </subcellularLocation>
</comment>
<dbReference type="GO" id="GO:0042626">
    <property type="term" value="F:ATPase-coupled transmembrane transporter activity"/>
    <property type="evidence" value="ECO:0007669"/>
    <property type="project" value="TreeGrafter"/>
</dbReference>
<dbReference type="Proteomes" id="UP000514716">
    <property type="component" value="Chromosome"/>
</dbReference>
<dbReference type="Gene3D" id="3.40.50.300">
    <property type="entry name" value="P-loop containing nucleotide triphosphate hydrolases"/>
    <property type="match status" value="2"/>
</dbReference>
<dbReference type="PANTHER" id="PTHR43553">
    <property type="entry name" value="HEAVY METAL TRANSPORTER"/>
    <property type="match status" value="1"/>
</dbReference>
<evidence type="ECO:0000259" key="9">
    <source>
        <dbReference type="PROSITE" id="PS50893"/>
    </source>
</evidence>
<dbReference type="KEGG" id="pdec:H1Q58_08775"/>
<evidence type="ECO:0000256" key="7">
    <source>
        <dbReference type="ARBA" id="ARBA00022967"/>
    </source>
</evidence>
<dbReference type="SUPFAM" id="SSF52540">
    <property type="entry name" value="P-loop containing nucleoside triphosphate hydrolases"/>
    <property type="match status" value="2"/>
</dbReference>
<sequence>MLEPIFQVDDFSFRFPDLLEPTLRHITLTINPTERLVITGPSGCGKSTLLYVLNRLYPHNCDGEVSGAVRIFGRLAQDYDPGEVNRKIATVFQDPDSQFCMPTVEEELAFTLENLQVPRQEMPQRIDRILHLTGLEDLRHGVIQSFSGGMKQRIATACALIMEPECLLLDEPLAHLDPLTAKEFISWLNHLQQESGIAVIAVEHKLELWGSFFEREIALSENGTIRKDQLFTERDAPILPDRTSAIREKVLFEASGVCVSYASKSILRNIDLQLQSGEVTVIAGPNGSGKSTLLKALCGILKIDAGTITGMRVGFVPQSPEQLFLSKSVEGELAFSGNSSAEKLRHLMTALDLRTIAHAHPFSVSHGQKRRVAIGAMLADERQMLLLDEPTAGQDLKALTELYRQIESRAQDGCALVVVTHDMNFASSIADKVHLMKDGILSGPYQPEELFSNSALLAEYRLHMPKKGDLYAPAFA</sequence>
<reference evidence="10 11" key="1">
    <citation type="submission" date="2020-07" db="EMBL/GenBank/DDBJ databases">
        <title>Screening of a cold-adapted Planococcus bacterium producing protease in traditional shrimp paste and protease identification by genome sequencing.</title>
        <authorList>
            <person name="Gao R."/>
            <person name="Leng W."/>
            <person name="Chu Q."/>
            <person name="Wu X."/>
            <person name="Liu H."/>
            <person name="Li X."/>
        </authorList>
    </citation>
    <scope>NUCLEOTIDE SEQUENCE [LARGE SCALE GENOMIC DNA]</scope>
    <source>
        <strain evidence="10 11">XJ11</strain>
    </source>
</reference>
<dbReference type="CDD" id="cd03225">
    <property type="entry name" value="ABC_cobalt_CbiO_domain1"/>
    <property type="match status" value="2"/>
</dbReference>
<evidence type="ECO:0000313" key="11">
    <source>
        <dbReference type="Proteomes" id="UP000514716"/>
    </source>
</evidence>
<dbReference type="EMBL" id="CP059540">
    <property type="protein sequence ID" value="QMT16080.1"/>
    <property type="molecule type" value="Genomic_DNA"/>
</dbReference>
<feature type="domain" description="ABC transporter" evidence="9">
    <location>
        <begin position="6"/>
        <end position="246"/>
    </location>
</feature>
<dbReference type="InterPro" id="IPR050095">
    <property type="entry name" value="ECF_ABC_transporter_ATP-bd"/>
</dbReference>
<evidence type="ECO:0000256" key="2">
    <source>
        <dbReference type="ARBA" id="ARBA00005417"/>
    </source>
</evidence>
<keyword evidence="5" id="KW-0547">Nucleotide-binding</keyword>
<dbReference type="InterPro" id="IPR003593">
    <property type="entry name" value="AAA+_ATPase"/>
</dbReference>
<dbReference type="InterPro" id="IPR015856">
    <property type="entry name" value="ABC_transpr_CbiO/EcfA_su"/>
</dbReference>
<feature type="domain" description="ABC transporter" evidence="9">
    <location>
        <begin position="246"/>
        <end position="463"/>
    </location>
</feature>
<comment type="similarity">
    <text evidence="2">Belongs to the ABC transporter superfamily.</text>
</comment>
<dbReference type="InterPro" id="IPR027417">
    <property type="entry name" value="P-loop_NTPase"/>
</dbReference>
<evidence type="ECO:0000256" key="5">
    <source>
        <dbReference type="ARBA" id="ARBA00022741"/>
    </source>
</evidence>
<evidence type="ECO:0000256" key="3">
    <source>
        <dbReference type="ARBA" id="ARBA00022448"/>
    </source>
</evidence>
<organism evidence="10 11">
    <name type="scientific">Planococcus maritimus</name>
    <dbReference type="NCBI Taxonomy" id="192421"/>
    <lineage>
        <taxon>Bacteria</taxon>
        <taxon>Bacillati</taxon>
        <taxon>Bacillota</taxon>
        <taxon>Bacilli</taxon>
        <taxon>Bacillales</taxon>
        <taxon>Caryophanaceae</taxon>
        <taxon>Planococcus</taxon>
    </lineage>
</organism>
<dbReference type="GO" id="GO:0043190">
    <property type="term" value="C:ATP-binding cassette (ABC) transporter complex"/>
    <property type="evidence" value="ECO:0007669"/>
    <property type="project" value="TreeGrafter"/>
</dbReference>
<proteinExistence type="inferred from homology"/>
<evidence type="ECO:0000256" key="1">
    <source>
        <dbReference type="ARBA" id="ARBA00004202"/>
    </source>
</evidence>
<keyword evidence="8" id="KW-0472">Membrane</keyword>
<keyword evidence="11" id="KW-1185">Reference proteome</keyword>
<keyword evidence="4" id="KW-1003">Cell membrane</keyword>
<dbReference type="PANTHER" id="PTHR43553:SF19">
    <property type="entry name" value="HMP_THIAMINE IMPORT ATP-BINDING PROTEIN YKOD-RELATED"/>
    <property type="match status" value="1"/>
</dbReference>
<dbReference type="PROSITE" id="PS00211">
    <property type="entry name" value="ABC_TRANSPORTER_1"/>
    <property type="match status" value="1"/>
</dbReference>
<dbReference type="AlphaFoldDB" id="A0A7D7RCZ1"/>
<protein>
    <submittedName>
        <fullName evidence="10">ATP-binding cassette domain-containing protein</fullName>
    </submittedName>
</protein>
<evidence type="ECO:0000256" key="4">
    <source>
        <dbReference type="ARBA" id="ARBA00022475"/>
    </source>
</evidence>
<evidence type="ECO:0000313" key="10">
    <source>
        <dbReference type="EMBL" id="QMT16080.1"/>
    </source>
</evidence>